<dbReference type="InterPro" id="IPR019019">
    <property type="entry name" value="H-type_lectin_domain"/>
</dbReference>
<keyword evidence="3" id="KW-0677">Repeat</keyword>
<dbReference type="Gene3D" id="2.10.25.10">
    <property type="entry name" value="Laminin"/>
    <property type="match status" value="2"/>
</dbReference>
<dbReference type="InterPro" id="IPR036058">
    <property type="entry name" value="Kazal_dom_sf"/>
</dbReference>
<dbReference type="SUPFAM" id="SSF141086">
    <property type="entry name" value="Agglutinin HPA-like"/>
    <property type="match status" value="1"/>
</dbReference>
<protein>
    <submittedName>
        <fullName evidence="9">Uncharacterized protein</fullName>
    </submittedName>
</protein>
<dbReference type="Gene3D" id="2.60.40.2080">
    <property type="match status" value="4"/>
</dbReference>
<keyword evidence="2" id="KW-0732">Signal</keyword>
<dbReference type="Pfam" id="PF07645">
    <property type="entry name" value="EGF_CA"/>
    <property type="match status" value="1"/>
</dbReference>
<evidence type="ECO:0000259" key="8">
    <source>
        <dbReference type="PROSITE" id="PS51465"/>
    </source>
</evidence>
<dbReference type="Pfam" id="PF09458">
    <property type="entry name" value="H_lectin"/>
    <property type="match status" value="1"/>
</dbReference>
<dbReference type="SMART" id="SM00034">
    <property type="entry name" value="CLECT"/>
    <property type="match status" value="1"/>
</dbReference>
<dbReference type="Proteomes" id="UP001159405">
    <property type="component" value="Unassembled WGS sequence"/>
</dbReference>
<dbReference type="PROSITE" id="PS00010">
    <property type="entry name" value="ASX_HYDROXYL"/>
    <property type="match status" value="2"/>
</dbReference>
<evidence type="ECO:0000256" key="5">
    <source>
        <dbReference type="PROSITE-ProRule" id="PRU00076"/>
    </source>
</evidence>
<evidence type="ECO:0000256" key="2">
    <source>
        <dbReference type="ARBA" id="ARBA00022729"/>
    </source>
</evidence>
<proteinExistence type="predicted"/>
<dbReference type="CDD" id="cd00104">
    <property type="entry name" value="KAZAL_FS"/>
    <property type="match status" value="1"/>
</dbReference>
<dbReference type="SMART" id="SM00280">
    <property type="entry name" value="KAZAL"/>
    <property type="match status" value="1"/>
</dbReference>
<dbReference type="PROSITE" id="PS00615">
    <property type="entry name" value="C_TYPE_LECTIN_1"/>
    <property type="match status" value="1"/>
</dbReference>
<dbReference type="InterPro" id="IPR001881">
    <property type="entry name" value="EGF-like_Ca-bd_dom"/>
</dbReference>
<dbReference type="InterPro" id="IPR037221">
    <property type="entry name" value="H-type_lectin_dom_sf"/>
</dbReference>
<dbReference type="InterPro" id="IPR016187">
    <property type="entry name" value="CTDL_fold"/>
</dbReference>
<dbReference type="InterPro" id="IPR001304">
    <property type="entry name" value="C-type_lectin-like"/>
</dbReference>
<accession>A0ABN8Q193</accession>
<evidence type="ECO:0000259" key="7">
    <source>
        <dbReference type="PROSITE" id="PS50041"/>
    </source>
</evidence>
<feature type="domain" description="C-type lectin" evidence="7">
    <location>
        <begin position="696"/>
        <end position="810"/>
    </location>
</feature>
<dbReference type="PANTHER" id="PTHR24039">
    <property type="entry name" value="FIBRILLIN-RELATED"/>
    <property type="match status" value="1"/>
</dbReference>
<evidence type="ECO:0000313" key="10">
    <source>
        <dbReference type="Proteomes" id="UP001159405"/>
    </source>
</evidence>
<dbReference type="PROSITE" id="PS51465">
    <property type="entry name" value="KAZAL_2"/>
    <property type="match status" value="1"/>
</dbReference>
<dbReference type="InterPro" id="IPR057774">
    <property type="entry name" value="D8C_UMOD/GP2/OIT3-like"/>
</dbReference>
<feature type="domain" description="Kazal-like" evidence="8">
    <location>
        <begin position="352"/>
        <end position="399"/>
    </location>
</feature>
<dbReference type="InterPro" id="IPR000742">
    <property type="entry name" value="EGF"/>
</dbReference>
<evidence type="ECO:0000256" key="3">
    <source>
        <dbReference type="ARBA" id="ARBA00022737"/>
    </source>
</evidence>
<reference evidence="9 10" key="1">
    <citation type="submission" date="2022-05" db="EMBL/GenBank/DDBJ databases">
        <authorList>
            <consortium name="Genoscope - CEA"/>
            <person name="William W."/>
        </authorList>
    </citation>
    <scope>NUCLEOTIDE SEQUENCE [LARGE SCALE GENOMIC DNA]</scope>
</reference>
<keyword evidence="1 5" id="KW-0245">EGF-like domain</keyword>
<gene>
    <name evidence="9" type="ORF">PLOB_00001206</name>
</gene>
<organism evidence="9 10">
    <name type="scientific">Porites lobata</name>
    <dbReference type="NCBI Taxonomy" id="104759"/>
    <lineage>
        <taxon>Eukaryota</taxon>
        <taxon>Metazoa</taxon>
        <taxon>Cnidaria</taxon>
        <taxon>Anthozoa</taxon>
        <taxon>Hexacorallia</taxon>
        <taxon>Scleractinia</taxon>
        <taxon>Fungiina</taxon>
        <taxon>Poritidae</taxon>
        <taxon>Porites</taxon>
    </lineage>
</organism>
<dbReference type="InterPro" id="IPR018097">
    <property type="entry name" value="EGF_Ca-bd_CS"/>
</dbReference>
<dbReference type="CDD" id="cd00054">
    <property type="entry name" value="EGF_CA"/>
    <property type="match status" value="2"/>
</dbReference>
<dbReference type="SUPFAM" id="SSF56436">
    <property type="entry name" value="C-type lectin-like"/>
    <property type="match status" value="1"/>
</dbReference>
<comment type="caution">
    <text evidence="9">The sequence shown here is derived from an EMBL/GenBank/DDBJ whole genome shotgun (WGS) entry which is preliminary data.</text>
</comment>
<dbReference type="PROSITE" id="PS50041">
    <property type="entry name" value="C_TYPE_LECTIN_2"/>
    <property type="match status" value="1"/>
</dbReference>
<sequence length="1020" mass="114107">MFGLYSEKNLLQCNQVSQKTGDESKYVADGVICTLQLLLKQFSMLCSYKVGKLNVSTSSGNLFACKQVLYSEPFGSGQEVKVLTSFGHSVKNPKGGKGAAIWLESENQNGFKACVLEFSDGSNGTAELNWLAIQAAPVGAQLGTASLDQWTTGTECKTISFQQRFSAPPTILVTPSHQDAVRPQDALVYWVEDSTQDSFKICLREVKLFDGLHKNIKINWLAYNNLTLENFTLIDTVEFANKKAPSKQNNIPFCQHINFTDPFYATPVVIVMPRLAYNKSISSVGSKCSAAIAWVEYASTTGMEICMRNYDYSNKHSFSVDYMVIGDLDPCLGVTCDFGLCKAFGPYDARCVCIDKCPSFQKPLCSSNGTTYDNECLFEQEMCLLRQNFTVQHPGSCEGFPFQRGRRHMPHIPSLGYSHCETIHLQHFVFYPDKPIEVQITVNHIDTSDMSYVHDATVSWVEEVNLDRFTACVMAAGFNERKSYANITVDWLAYQGAPVGGVSGEVRISQWWTGTTCEVVKFPAGKFSQQPFVFVTAAHHHAGLKRDAASVWLEDITHSSFKICLRELENYAGSHEDIFVKWLALLSFHSPFFSEHSSVYFANTQHPPADHNNAFCKDLQFKKMYRKAPSIFVSANHTSKGGNVDPMHNSITAWVEYINTTGARACFKELFVSKYDPLSISYTIMSDICPPEWNYFDGFCYFTSRQCTSWLNAESNCTAMGANFVTVHNQEENVFIQHRIDGGRSWIGLNDRSVEGSFVWTNKEVSSFRFWAAGQPNNWKKENCVHTLGAKHGYTWNDVPCDNCNNFTCFKGMDECTSNYHICDNNAVCQNTEGSYTCSCKAGYTGDGKICSDIDECASGVHDCHRFASCRNTDGSYSCSCNHPSTGNGKTCSHPVAPECQNYQSLNESDRNVKYSRTYGLKCDEKIGPGWFRFEGAAGTRIATSCTPAWRCNTDATGWMTSGHPTVAEGVVSRTVCFRWDYCCYWSTTIRVRNCGSYYIYFLDGTDGVKNCSMRYCGTD</sequence>
<dbReference type="SUPFAM" id="SSF57196">
    <property type="entry name" value="EGF/Laminin"/>
    <property type="match status" value="1"/>
</dbReference>
<dbReference type="InterPro" id="IPR018378">
    <property type="entry name" value="C-type_lectin_CS"/>
</dbReference>
<evidence type="ECO:0000256" key="1">
    <source>
        <dbReference type="ARBA" id="ARBA00022536"/>
    </source>
</evidence>
<dbReference type="Gene3D" id="3.30.60.30">
    <property type="match status" value="1"/>
</dbReference>
<dbReference type="PROSITE" id="PS01187">
    <property type="entry name" value="EGF_CA"/>
    <property type="match status" value="1"/>
</dbReference>
<name>A0ABN8Q193_9CNID</name>
<dbReference type="InterPro" id="IPR024731">
    <property type="entry name" value="NELL2-like_EGF"/>
</dbReference>
<dbReference type="Pfam" id="PF23283">
    <property type="entry name" value="D8C_UMOD"/>
    <property type="match status" value="1"/>
</dbReference>
<evidence type="ECO:0000313" key="9">
    <source>
        <dbReference type="EMBL" id="CAH3155142.1"/>
    </source>
</evidence>
<evidence type="ECO:0000259" key="6">
    <source>
        <dbReference type="PROSITE" id="PS50026"/>
    </source>
</evidence>
<keyword evidence="10" id="KW-1185">Reference proteome</keyword>
<evidence type="ECO:0000256" key="4">
    <source>
        <dbReference type="ARBA" id="ARBA00023157"/>
    </source>
</evidence>
<feature type="domain" description="EGF-like" evidence="6">
    <location>
        <begin position="853"/>
        <end position="893"/>
    </location>
</feature>
<dbReference type="InterPro" id="IPR016186">
    <property type="entry name" value="C-type_lectin-like/link_sf"/>
</dbReference>
<dbReference type="EMBL" id="CALNXK010000100">
    <property type="protein sequence ID" value="CAH3155142.1"/>
    <property type="molecule type" value="Genomic_DNA"/>
</dbReference>
<dbReference type="Gene3D" id="3.10.100.10">
    <property type="entry name" value="Mannose-Binding Protein A, subunit A"/>
    <property type="match status" value="1"/>
</dbReference>
<dbReference type="SMART" id="SM00179">
    <property type="entry name" value="EGF_CA"/>
    <property type="match status" value="2"/>
</dbReference>
<dbReference type="SMART" id="SM00181">
    <property type="entry name" value="EGF"/>
    <property type="match status" value="3"/>
</dbReference>
<keyword evidence="4" id="KW-1015">Disulfide bond</keyword>
<dbReference type="InterPro" id="IPR002350">
    <property type="entry name" value="Kazal_dom"/>
</dbReference>
<comment type="caution">
    <text evidence="5">Lacks conserved residue(s) required for the propagation of feature annotation.</text>
</comment>
<dbReference type="Pfam" id="PF00059">
    <property type="entry name" value="Lectin_C"/>
    <property type="match status" value="1"/>
</dbReference>
<dbReference type="Pfam" id="PF07648">
    <property type="entry name" value="Kazal_2"/>
    <property type="match status" value="1"/>
</dbReference>
<dbReference type="Pfam" id="PF12947">
    <property type="entry name" value="EGF_3"/>
    <property type="match status" value="1"/>
</dbReference>
<dbReference type="PROSITE" id="PS01186">
    <property type="entry name" value="EGF_2"/>
    <property type="match status" value="1"/>
</dbReference>
<feature type="domain" description="EGF-like" evidence="6">
    <location>
        <begin position="812"/>
        <end position="852"/>
    </location>
</feature>
<dbReference type="InterPro" id="IPR000152">
    <property type="entry name" value="EGF-type_Asp/Asn_hydroxyl_site"/>
</dbReference>
<dbReference type="SUPFAM" id="SSF100895">
    <property type="entry name" value="Kazal-type serine protease inhibitors"/>
    <property type="match status" value="1"/>
</dbReference>
<dbReference type="InterPro" id="IPR049883">
    <property type="entry name" value="NOTCH1_EGF-like"/>
</dbReference>
<dbReference type="PROSITE" id="PS50026">
    <property type="entry name" value="EGF_3"/>
    <property type="match status" value="2"/>
</dbReference>